<dbReference type="GO" id="GO:0006412">
    <property type="term" value="P:translation"/>
    <property type="evidence" value="ECO:0007669"/>
    <property type="project" value="UniProtKB-UniRule"/>
</dbReference>
<reference evidence="9 10" key="1">
    <citation type="journal article" date="2016" name="Nat. Commun.">
        <title>Thousands of microbial genomes shed light on interconnected biogeochemical processes in an aquifer system.</title>
        <authorList>
            <person name="Anantharaman K."/>
            <person name="Brown C.T."/>
            <person name="Hug L.A."/>
            <person name="Sharon I."/>
            <person name="Castelle C.J."/>
            <person name="Probst A.J."/>
            <person name="Thomas B.C."/>
            <person name="Singh A."/>
            <person name="Wilkins M.J."/>
            <person name="Karaoz U."/>
            <person name="Brodie E.L."/>
            <person name="Williams K.H."/>
            <person name="Hubbard S.S."/>
            <person name="Banfield J.F."/>
        </authorList>
    </citation>
    <scope>NUCLEOTIDE SEQUENCE [LARGE SCALE GENOMIC DNA]</scope>
</reference>
<keyword evidence="3 5" id="KW-0687">Ribonucleoprotein</keyword>
<dbReference type="GO" id="GO:0019843">
    <property type="term" value="F:rRNA binding"/>
    <property type="evidence" value="ECO:0007669"/>
    <property type="project" value="UniProtKB-UniRule"/>
</dbReference>
<keyword evidence="5" id="KW-0699">rRNA-binding</keyword>
<feature type="domain" description="Large ribosomal subunit protein uL5 C-terminal" evidence="8">
    <location>
        <begin position="85"/>
        <end position="177"/>
    </location>
</feature>
<evidence type="ECO:0000259" key="7">
    <source>
        <dbReference type="Pfam" id="PF00281"/>
    </source>
</evidence>
<dbReference type="AlphaFoldDB" id="A0A1G1YJK0"/>
<name>A0A1G1YJK0_9BACT</name>
<dbReference type="STRING" id="1797542.A3J59_02010"/>
<dbReference type="SUPFAM" id="SSF55282">
    <property type="entry name" value="RL5-like"/>
    <property type="match status" value="1"/>
</dbReference>
<comment type="subunit">
    <text evidence="5">Part of the 50S ribosomal subunit; part of the 5S rRNA/L5/L18/L25 subcomplex. Contacts the 5S rRNA and the P site tRNA. Forms a bridge to the 30S subunit in the 70S ribosome.</text>
</comment>
<evidence type="ECO:0000256" key="1">
    <source>
        <dbReference type="ARBA" id="ARBA00008553"/>
    </source>
</evidence>
<dbReference type="PANTHER" id="PTHR11994">
    <property type="entry name" value="60S RIBOSOMAL PROTEIN L11-RELATED"/>
    <property type="match status" value="1"/>
</dbReference>
<dbReference type="NCBIfam" id="NF000585">
    <property type="entry name" value="PRK00010.1"/>
    <property type="match status" value="1"/>
</dbReference>
<evidence type="ECO:0000256" key="6">
    <source>
        <dbReference type="RuleBase" id="RU003930"/>
    </source>
</evidence>
<comment type="function">
    <text evidence="5">This is 1 of the proteins that bind and probably mediate the attachment of the 5S RNA into the large ribosomal subunit, where it forms part of the central protuberance. In the 70S ribosome it contacts protein S13 of the 30S subunit (bridge B1b), connecting the 2 subunits; this bridge is implicated in subunit movement. Contacts the P site tRNA; the 5S rRNA and some of its associated proteins might help stabilize positioning of ribosome-bound tRNAs.</text>
</comment>
<evidence type="ECO:0000256" key="5">
    <source>
        <dbReference type="HAMAP-Rule" id="MF_01333"/>
    </source>
</evidence>
<evidence type="ECO:0000313" key="9">
    <source>
        <dbReference type="EMBL" id="OGY52444.1"/>
    </source>
</evidence>
<evidence type="ECO:0000313" key="10">
    <source>
        <dbReference type="Proteomes" id="UP000177310"/>
    </source>
</evidence>
<dbReference type="GO" id="GO:0000049">
    <property type="term" value="F:tRNA binding"/>
    <property type="evidence" value="ECO:0007669"/>
    <property type="project" value="UniProtKB-UniRule"/>
</dbReference>
<sequence>MSRLKKKYQQEVVPALQQALGLDNRLAVPRLIKVTVNVGIGKSLKDPKIGEVVTSTLERITAQKPVPTKAKQSISNFKVRQGQIVGYVVTLRGERMYDFVDKLISITLPRVRDFRGLDPKTVDQQGNLNLGFKEHMAFPEIQADEVEKIHGLQVTITSSPGSREAGFELFRLLGFPFRQQ</sequence>
<keyword evidence="2 5" id="KW-0689">Ribosomal protein</keyword>
<dbReference type="HAMAP" id="MF_01333_B">
    <property type="entry name" value="Ribosomal_uL5_B"/>
    <property type="match status" value="1"/>
</dbReference>
<comment type="similarity">
    <text evidence="1 5 6">Belongs to the universal ribosomal protein uL5 family.</text>
</comment>
<evidence type="ECO:0000256" key="4">
    <source>
        <dbReference type="ARBA" id="ARBA00035245"/>
    </source>
</evidence>
<dbReference type="InterPro" id="IPR031309">
    <property type="entry name" value="Ribosomal_uL5_C"/>
</dbReference>
<dbReference type="EMBL" id="MHIL01000003">
    <property type="protein sequence ID" value="OGY52444.1"/>
    <property type="molecule type" value="Genomic_DNA"/>
</dbReference>
<gene>
    <name evidence="5" type="primary">rplE</name>
    <name evidence="9" type="ORF">A3J59_02010</name>
</gene>
<evidence type="ECO:0000259" key="8">
    <source>
        <dbReference type="Pfam" id="PF00673"/>
    </source>
</evidence>
<feature type="domain" description="Large ribosomal subunit protein uL5 N-terminal" evidence="7">
    <location>
        <begin position="24"/>
        <end position="80"/>
    </location>
</feature>
<dbReference type="PIRSF" id="PIRSF002161">
    <property type="entry name" value="Ribosomal_L5"/>
    <property type="match status" value="1"/>
</dbReference>
<dbReference type="Gene3D" id="3.30.1440.10">
    <property type="match status" value="1"/>
</dbReference>
<dbReference type="InterPro" id="IPR022803">
    <property type="entry name" value="Ribosomal_uL5_dom_sf"/>
</dbReference>
<dbReference type="FunFam" id="3.30.1440.10:FF:000001">
    <property type="entry name" value="50S ribosomal protein L5"/>
    <property type="match status" value="1"/>
</dbReference>
<accession>A0A1G1YJK0</accession>
<dbReference type="Pfam" id="PF00281">
    <property type="entry name" value="Ribosomal_L5"/>
    <property type="match status" value="1"/>
</dbReference>
<comment type="caution">
    <text evidence="9">The sequence shown here is derived from an EMBL/GenBank/DDBJ whole genome shotgun (WGS) entry which is preliminary data.</text>
</comment>
<dbReference type="Pfam" id="PF00673">
    <property type="entry name" value="Ribosomal_L5_C"/>
    <property type="match status" value="1"/>
</dbReference>
<protein>
    <recommendedName>
        <fullName evidence="4 5">Large ribosomal subunit protein uL5</fullName>
    </recommendedName>
</protein>
<dbReference type="InterPro" id="IPR031310">
    <property type="entry name" value="Ribosomal_uL5_N"/>
</dbReference>
<evidence type="ECO:0000256" key="3">
    <source>
        <dbReference type="ARBA" id="ARBA00023274"/>
    </source>
</evidence>
<organism evidence="9 10">
    <name type="scientific">Candidatus Buchananbacteria bacterium RIFCSPHIGHO2_02_FULL_56_16</name>
    <dbReference type="NCBI Taxonomy" id="1797542"/>
    <lineage>
        <taxon>Bacteria</taxon>
        <taxon>Candidatus Buchananiibacteriota</taxon>
    </lineage>
</organism>
<keyword evidence="5" id="KW-0820">tRNA-binding</keyword>
<evidence type="ECO:0000256" key="2">
    <source>
        <dbReference type="ARBA" id="ARBA00022980"/>
    </source>
</evidence>
<proteinExistence type="inferred from homology"/>
<dbReference type="GO" id="GO:0003735">
    <property type="term" value="F:structural constituent of ribosome"/>
    <property type="evidence" value="ECO:0007669"/>
    <property type="project" value="InterPro"/>
</dbReference>
<dbReference type="GO" id="GO:1990904">
    <property type="term" value="C:ribonucleoprotein complex"/>
    <property type="evidence" value="ECO:0007669"/>
    <property type="project" value="UniProtKB-KW"/>
</dbReference>
<keyword evidence="5" id="KW-0694">RNA-binding</keyword>
<dbReference type="InterPro" id="IPR020930">
    <property type="entry name" value="Ribosomal_uL5_bac-type"/>
</dbReference>
<dbReference type="InterPro" id="IPR002132">
    <property type="entry name" value="Ribosomal_uL5"/>
</dbReference>
<dbReference type="Proteomes" id="UP000177310">
    <property type="component" value="Unassembled WGS sequence"/>
</dbReference>
<dbReference type="GO" id="GO:0005840">
    <property type="term" value="C:ribosome"/>
    <property type="evidence" value="ECO:0007669"/>
    <property type="project" value="UniProtKB-KW"/>
</dbReference>